<dbReference type="GO" id="GO:0032259">
    <property type="term" value="P:methylation"/>
    <property type="evidence" value="ECO:0007669"/>
    <property type="project" value="UniProtKB-KW"/>
</dbReference>
<evidence type="ECO:0000313" key="6">
    <source>
        <dbReference type="EMBL" id="OJJ14663.1"/>
    </source>
</evidence>
<dbReference type="InterPro" id="IPR011990">
    <property type="entry name" value="TPR-like_helical_dom_sf"/>
</dbReference>
<keyword evidence="1" id="KW-0489">Methyltransferase</keyword>
<dbReference type="SUPFAM" id="SSF53335">
    <property type="entry name" value="S-adenosyl-L-methionine-dependent methyltransferases"/>
    <property type="match status" value="1"/>
</dbReference>
<comment type="caution">
    <text evidence="6">The sequence shown here is derived from an EMBL/GenBank/DDBJ whole genome shotgun (WGS) entry which is preliminary data.</text>
</comment>
<dbReference type="EMBL" id="MLAW01000077">
    <property type="protein sequence ID" value="OJJ14663.1"/>
    <property type="molecule type" value="Genomic_DNA"/>
</dbReference>
<protein>
    <recommendedName>
        <fullName evidence="5">CheR-type methyltransferase domain-containing protein</fullName>
    </recommendedName>
</protein>
<organism evidence="6 7">
    <name type="scientific">Roseofilum reptotaenium AO1-A</name>
    <dbReference type="NCBI Taxonomy" id="1925591"/>
    <lineage>
        <taxon>Bacteria</taxon>
        <taxon>Bacillati</taxon>
        <taxon>Cyanobacteriota</taxon>
        <taxon>Cyanophyceae</taxon>
        <taxon>Desertifilales</taxon>
        <taxon>Desertifilaceae</taxon>
        <taxon>Roseofilum</taxon>
    </lineage>
</organism>
<dbReference type="STRING" id="1925591.BI308_24830"/>
<evidence type="ECO:0000259" key="5">
    <source>
        <dbReference type="PROSITE" id="PS50123"/>
    </source>
</evidence>
<reference evidence="6" key="1">
    <citation type="submission" date="2016-10" db="EMBL/GenBank/DDBJ databases">
        <title>CRISPR-Cas defence system in Roseofilum reptotaenium: evidence of a bacteriophage-cyanobacterium arms race in the coral black band disease.</title>
        <authorList>
            <person name="Buerger P."/>
            <person name="Wood-Charlson E.M."/>
            <person name="Weynberg K.D."/>
            <person name="Willis B."/>
            <person name="Van Oppen M.J."/>
        </authorList>
    </citation>
    <scope>NUCLEOTIDE SEQUENCE [LARGE SCALE GENOMIC DNA]</scope>
    <source>
        <strain evidence="6">AO1-A</strain>
    </source>
</reference>
<dbReference type="PRINTS" id="PR00996">
    <property type="entry name" value="CHERMTFRASE"/>
</dbReference>
<dbReference type="Pfam" id="PF01739">
    <property type="entry name" value="CheR"/>
    <property type="match status" value="1"/>
</dbReference>
<keyword evidence="7" id="KW-1185">Reference proteome</keyword>
<accession>A0A1L9QJN3</accession>
<dbReference type="InterPro" id="IPR022642">
    <property type="entry name" value="CheR_C"/>
</dbReference>
<evidence type="ECO:0000256" key="1">
    <source>
        <dbReference type="ARBA" id="ARBA00022603"/>
    </source>
</evidence>
<proteinExistence type="predicted"/>
<dbReference type="InterPro" id="IPR000780">
    <property type="entry name" value="CheR_MeTrfase"/>
</dbReference>
<dbReference type="SMART" id="SM00138">
    <property type="entry name" value="MeTrc"/>
    <property type="match status" value="1"/>
</dbReference>
<evidence type="ECO:0000313" key="7">
    <source>
        <dbReference type="Proteomes" id="UP000183940"/>
    </source>
</evidence>
<dbReference type="AlphaFoldDB" id="A0A1L9QJN3"/>
<sequence>MSLTKIEGLLSQKTGISAASVGSGKIAKVAKDRQIACGLPSLDRYFRVLQTSDREWQAFIEHIVVPETWFFRDQRPFDFLTNIQDSDGFNTCASQPLRLLSVPCSTGEEPYSMAIALLEAGLSADQFTIDAVDISQQAITKAKRGIYRHRAFRGEKWMRGDRYFQLTPEGYEVIAPVRKTINFHAGNILDYFPQNPIQYHIVFCRNLLIYLELRVCTQVTQILEQLLLPNGLLLIGAAEAGKIPSDRFTSIRQPLTFAYQKIDSTPFSPPQEAIASSSLQVKNDLSHTSKCLYSSSRRSFTPPNPNPLYPANLELARQLADGGQLDEALNHCQNYLIKHNTNVEAYLLVGTLYQAKSENTKAECYFQKALYLNPNCYEALIALSLLKENRGDLIGAERLKQ</sequence>
<dbReference type="InterPro" id="IPR050903">
    <property type="entry name" value="Bact_Chemotaxis_MeTrfase"/>
</dbReference>
<dbReference type="SMART" id="SM00028">
    <property type="entry name" value="TPR"/>
    <property type="match status" value="2"/>
</dbReference>
<keyword evidence="2" id="KW-0808">Transferase</keyword>
<keyword evidence="3" id="KW-0949">S-adenosyl-L-methionine</keyword>
<keyword evidence="4" id="KW-0802">TPR repeat</keyword>
<evidence type="ECO:0000256" key="2">
    <source>
        <dbReference type="ARBA" id="ARBA00022679"/>
    </source>
</evidence>
<dbReference type="PROSITE" id="PS50123">
    <property type="entry name" value="CHER"/>
    <property type="match status" value="1"/>
</dbReference>
<feature type="repeat" description="TPR" evidence="4">
    <location>
        <begin position="343"/>
        <end position="376"/>
    </location>
</feature>
<dbReference type="InterPro" id="IPR029063">
    <property type="entry name" value="SAM-dependent_MTases_sf"/>
</dbReference>
<dbReference type="InterPro" id="IPR019734">
    <property type="entry name" value="TPR_rpt"/>
</dbReference>
<name>A0A1L9QJN3_9CYAN</name>
<feature type="domain" description="CheR-type methyltransferase" evidence="5">
    <location>
        <begin position="1"/>
        <end position="240"/>
    </location>
</feature>
<dbReference type="Proteomes" id="UP000183940">
    <property type="component" value="Unassembled WGS sequence"/>
</dbReference>
<dbReference type="SUPFAM" id="SSF48452">
    <property type="entry name" value="TPR-like"/>
    <property type="match status" value="1"/>
</dbReference>
<dbReference type="PANTHER" id="PTHR24422">
    <property type="entry name" value="CHEMOTAXIS PROTEIN METHYLTRANSFERASE"/>
    <property type="match status" value="1"/>
</dbReference>
<evidence type="ECO:0000256" key="3">
    <source>
        <dbReference type="ARBA" id="ARBA00022691"/>
    </source>
</evidence>
<dbReference type="PROSITE" id="PS50005">
    <property type="entry name" value="TPR"/>
    <property type="match status" value="1"/>
</dbReference>
<dbReference type="PANTHER" id="PTHR24422:SF19">
    <property type="entry name" value="CHEMOTAXIS PROTEIN METHYLTRANSFERASE"/>
    <property type="match status" value="1"/>
</dbReference>
<evidence type="ECO:0000256" key="4">
    <source>
        <dbReference type="PROSITE-ProRule" id="PRU00339"/>
    </source>
</evidence>
<dbReference type="Gene3D" id="3.40.50.150">
    <property type="entry name" value="Vaccinia Virus protein VP39"/>
    <property type="match status" value="1"/>
</dbReference>
<gene>
    <name evidence="6" type="ORF">BI308_24830</name>
</gene>
<dbReference type="Gene3D" id="1.25.40.10">
    <property type="entry name" value="Tetratricopeptide repeat domain"/>
    <property type="match status" value="1"/>
</dbReference>
<dbReference type="GO" id="GO:0008757">
    <property type="term" value="F:S-adenosylmethionine-dependent methyltransferase activity"/>
    <property type="evidence" value="ECO:0007669"/>
    <property type="project" value="InterPro"/>
</dbReference>